<dbReference type="CDD" id="cd07583">
    <property type="entry name" value="nitrilase_5"/>
    <property type="match status" value="1"/>
</dbReference>
<evidence type="ECO:0000313" key="2">
    <source>
        <dbReference type="EMBL" id="MBP1079783.1"/>
    </source>
</evidence>
<protein>
    <submittedName>
        <fullName evidence="2">Amidohydrolase</fullName>
    </submittedName>
</protein>
<gene>
    <name evidence="2" type="ORF">JOC74_000271</name>
</gene>
<sequence length="256" mass="28756">MKIACLQFDISFGNPAENYQKAERFIKKASDADVVILPELWTTGYDLSRLDEIGDENGKYTKQWLSDIARTYEVNIVAGSVAVKKNDGIYNTMYIVGKNGDMLSEYSKVHLFKLMDEHQYLAAGSKENTFALEGIQACGVICYDIRFPEWIRKHTENGASLLFVSAEWPAPRLDHWKALLIARAIENQCFVAACNCSGSNPDNQFAGHSMIIDPWGKIIAEASDGEEIISAELELGISEKIRAQIPIFSDRRTELY</sequence>
<dbReference type="InterPro" id="IPR052737">
    <property type="entry name" value="Omega-amidase_YafV"/>
</dbReference>
<organism evidence="2 3">
    <name type="scientific">Bacillus capparidis</name>
    <dbReference type="NCBI Taxonomy" id="1840411"/>
    <lineage>
        <taxon>Bacteria</taxon>
        <taxon>Bacillati</taxon>
        <taxon>Bacillota</taxon>
        <taxon>Bacilli</taxon>
        <taxon>Bacillales</taxon>
        <taxon>Bacillaceae</taxon>
        <taxon>Bacillus</taxon>
    </lineage>
</organism>
<dbReference type="SUPFAM" id="SSF56317">
    <property type="entry name" value="Carbon-nitrogen hydrolase"/>
    <property type="match status" value="1"/>
</dbReference>
<dbReference type="Proteomes" id="UP000674416">
    <property type="component" value="Unassembled WGS sequence"/>
</dbReference>
<accession>A0ABS4CRS5</accession>
<evidence type="ECO:0000313" key="3">
    <source>
        <dbReference type="Proteomes" id="UP000674416"/>
    </source>
</evidence>
<dbReference type="PANTHER" id="PTHR47799">
    <property type="entry name" value="OMEGA-AMIDASE YAFV"/>
    <property type="match status" value="1"/>
</dbReference>
<evidence type="ECO:0000259" key="1">
    <source>
        <dbReference type="PROSITE" id="PS50263"/>
    </source>
</evidence>
<dbReference type="Gene3D" id="3.60.110.10">
    <property type="entry name" value="Carbon-nitrogen hydrolase"/>
    <property type="match status" value="1"/>
</dbReference>
<feature type="domain" description="CN hydrolase" evidence="1">
    <location>
        <begin position="1"/>
        <end position="235"/>
    </location>
</feature>
<comment type="caution">
    <text evidence="2">The sequence shown here is derived from an EMBL/GenBank/DDBJ whole genome shotgun (WGS) entry which is preliminary data.</text>
</comment>
<dbReference type="Pfam" id="PF00795">
    <property type="entry name" value="CN_hydrolase"/>
    <property type="match status" value="1"/>
</dbReference>
<dbReference type="PANTHER" id="PTHR47799:SF1">
    <property type="entry name" value="OMEGA-AMIDASE YAFV"/>
    <property type="match status" value="1"/>
</dbReference>
<dbReference type="InterPro" id="IPR036526">
    <property type="entry name" value="C-N_Hydrolase_sf"/>
</dbReference>
<dbReference type="InterPro" id="IPR003010">
    <property type="entry name" value="C-N_Hydrolase"/>
</dbReference>
<proteinExistence type="predicted"/>
<keyword evidence="3" id="KW-1185">Reference proteome</keyword>
<dbReference type="PROSITE" id="PS50263">
    <property type="entry name" value="CN_HYDROLASE"/>
    <property type="match status" value="1"/>
</dbReference>
<reference evidence="2 3" key="1">
    <citation type="submission" date="2021-01" db="EMBL/GenBank/DDBJ databases">
        <title>Genomic Encyclopedia of Type Strains, Phase IV (KMG-IV): sequencing the most valuable type-strain genomes for metagenomic binning, comparative biology and taxonomic classification.</title>
        <authorList>
            <person name="Goeker M."/>
        </authorList>
    </citation>
    <scope>NUCLEOTIDE SEQUENCE [LARGE SCALE GENOMIC DNA]</scope>
    <source>
        <strain evidence="2 3">DSM 103394</strain>
    </source>
</reference>
<name>A0ABS4CRS5_9BACI</name>
<dbReference type="EMBL" id="JAFDST010000001">
    <property type="protein sequence ID" value="MBP1079783.1"/>
    <property type="molecule type" value="Genomic_DNA"/>
</dbReference>